<name>A0A8J2MGT3_9BILA</name>
<sequence length="68" mass="8123">MVLLNKAKCMARMHVVPSILRYVHPAFRRFLSRRKIRRCLRKQNSSLAKKIRNRSLRYSVLPRVASML</sequence>
<evidence type="ECO:0000313" key="1">
    <source>
        <dbReference type="EMBL" id="CAG9540606.1"/>
    </source>
</evidence>
<reference evidence="1" key="1">
    <citation type="submission" date="2021-09" db="EMBL/GenBank/DDBJ databases">
        <authorList>
            <consortium name="Pathogen Informatics"/>
        </authorList>
    </citation>
    <scope>NUCLEOTIDE SEQUENCE</scope>
</reference>
<dbReference type="EMBL" id="CAKAEH010001981">
    <property type="protein sequence ID" value="CAG9540606.1"/>
    <property type="molecule type" value="Genomic_DNA"/>
</dbReference>
<dbReference type="AlphaFoldDB" id="A0A8J2MGT3"/>
<gene>
    <name evidence="1" type="ORF">CJOHNSTONI_LOCUS10103</name>
</gene>
<keyword evidence="2" id="KW-1185">Reference proteome</keyword>
<accession>A0A8J2MGT3</accession>
<organism evidence="1 2">
    <name type="scientific">Cercopithifilaria johnstoni</name>
    <dbReference type="NCBI Taxonomy" id="2874296"/>
    <lineage>
        <taxon>Eukaryota</taxon>
        <taxon>Metazoa</taxon>
        <taxon>Ecdysozoa</taxon>
        <taxon>Nematoda</taxon>
        <taxon>Chromadorea</taxon>
        <taxon>Rhabditida</taxon>
        <taxon>Spirurina</taxon>
        <taxon>Spiruromorpha</taxon>
        <taxon>Filarioidea</taxon>
        <taxon>Onchocercidae</taxon>
        <taxon>Cercopithifilaria</taxon>
    </lineage>
</organism>
<comment type="caution">
    <text evidence="1">The sequence shown here is derived from an EMBL/GenBank/DDBJ whole genome shotgun (WGS) entry which is preliminary data.</text>
</comment>
<protein>
    <submittedName>
        <fullName evidence="1">Uncharacterized protein</fullName>
    </submittedName>
</protein>
<dbReference type="Proteomes" id="UP000746747">
    <property type="component" value="Unassembled WGS sequence"/>
</dbReference>
<proteinExistence type="predicted"/>
<evidence type="ECO:0000313" key="2">
    <source>
        <dbReference type="Proteomes" id="UP000746747"/>
    </source>
</evidence>